<feature type="non-terminal residue" evidence="2">
    <location>
        <position position="457"/>
    </location>
</feature>
<name>A0A5J4W0T1_9EUKA</name>
<evidence type="ECO:0000313" key="3">
    <source>
        <dbReference type="Proteomes" id="UP000324800"/>
    </source>
</evidence>
<dbReference type="Proteomes" id="UP000324800">
    <property type="component" value="Unassembled WGS sequence"/>
</dbReference>
<comment type="caution">
    <text evidence="2">The sequence shown here is derived from an EMBL/GenBank/DDBJ whole genome shotgun (WGS) entry which is preliminary data.</text>
</comment>
<evidence type="ECO:0000313" key="2">
    <source>
        <dbReference type="EMBL" id="KAA6388438.1"/>
    </source>
</evidence>
<feature type="compositionally biased region" description="Low complexity" evidence="1">
    <location>
        <begin position="24"/>
        <end position="33"/>
    </location>
</feature>
<organism evidence="2 3">
    <name type="scientific">Streblomastix strix</name>
    <dbReference type="NCBI Taxonomy" id="222440"/>
    <lineage>
        <taxon>Eukaryota</taxon>
        <taxon>Metamonada</taxon>
        <taxon>Preaxostyla</taxon>
        <taxon>Oxymonadida</taxon>
        <taxon>Streblomastigidae</taxon>
        <taxon>Streblomastix</taxon>
    </lineage>
</organism>
<protein>
    <submittedName>
        <fullName evidence="2">Uncharacterized protein</fullName>
    </submittedName>
</protein>
<dbReference type="EMBL" id="SNRW01003983">
    <property type="protein sequence ID" value="KAA6388438.1"/>
    <property type="molecule type" value="Genomic_DNA"/>
</dbReference>
<evidence type="ECO:0000256" key="1">
    <source>
        <dbReference type="SAM" id="MobiDB-lite"/>
    </source>
</evidence>
<accession>A0A5J4W0T1</accession>
<gene>
    <name evidence="2" type="ORF">EZS28_016034</name>
</gene>
<sequence>MSEFDLKLIEKEAREEFEAEKSQQRSSGASGQGLMEVDGMEDDYDYYESQANRQDRMKSRAKPFGRLLFHPSMIKRTRKHAGPQFREEAGDVLATLVGYLNRDIKKINKLSSAVSAQKYINDKHLGKRFSVLEQDLDDNQVTTDNVVVFDKKKNTIYSVDGYTTAVGFGEQEHQHQRNLKKKYYRDVNDLERAALAAKLKASGIKRRPLHEIAINDQAAYGKSDKGLQFQSIHPQCQKSHRPKWRRKIANAVEILERQDGKIDIYNRSNKAHVQKEDYEYLPLAERLYKKELPTVITQLYQAEDVDARIKEVLGQAMQHYGQMLTYRQQQIGGIQVQNKLGKRANENFGNFFLSIGLIALLLNLLMQTDSELDIRYEQLSCPSLMDLDIQFVDEGHSELEKEVFSFLNAGSAPVFEEAAAPDELLWCIANDIGNGVVDETWVWGAGAAQSKEEALQR</sequence>
<reference evidence="2 3" key="1">
    <citation type="submission" date="2019-03" db="EMBL/GenBank/DDBJ databases">
        <title>Single cell metagenomics reveals metabolic interactions within the superorganism composed of flagellate Streblomastix strix and complex community of Bacteroidetes bacteria on its surface.</title>
        <authorList>
            <person name="Treitli S.C."/>
            <person name="Kolisko M."/>
            <person name="Husnik F."/>
            <person name="Keeling P."/>
            <person name="Hampl V."/>
        </authorList>
    </citation>
    <scope>NUCLEOTIDE SEQUENCE [LARGE SCALE GENOMIC DNA]</scope>
    <source>
        <strain evidence="2">ST1C</strain>
    </source>
</reference>
<dbReference type="AlphaFoldDB" id="A0A5J4W0T1"/>
<proteinExistence type="predicted"/>
<feature type="region of interest" description="Disordered" evidence="1">
    <location>
        <begin position="15"/>
        <end position="36"/>
    </location>
</feature>